<sequence length="123" mass="13616">MRQRMIAYHSTLSSLRLQRGDLAHFVTMEQIIVSTSHLFGAGYGRARMEGLTEAHDALERSLRAAMASGVWGIDQATSELFAELLTLHGEQLRVAPLEAVTRFSQPGRLSRADEIRSVHQVAA</sequence>
<name>A0A6J5GVX4_9BURK</name>
<reference evidence="1 2" key="1">
    <citation type="submission" date="2020-04" db="EMBL/GenBank/DDBJ databases">
        <authorList>
            <person name="De Canck E."/>
        </authorList>
    </citation>
    <scope>NUCLEOTIDE SEQUENCE [LARGE SCALE GENOMIC DNA]</scope>
    <source>
        <strain evidence="1 2">LMG 28688</strain>
    </source>
</reference>
<dbReference type="RefSeq" id="WP_175198079.1">
    <property type="nucleotide sequence ID" value="NZ_CADIKL010000055.1"/>
</dbReference>
<accession>A0A6J5GVX4</accession>
<protein>
    <submittedName>
        <fullName evidence="1">Uncharacterized protein</fullName>
    </submittedName>
</protein>
<proteinExistence type="predicted"/>
<gene>
    <name evidence="1" type="ORF">LMG28688_06626</name>
</gene>
<dbReference type="AlphaFoldDB" id="A0A6J5GVX4"/>
<organism evidence="1 2">
    <name type="scientific">Paraburkholderia caffeinitolerans</name>
    <dbReference type="NCBI Taxonomy" id="1723730"/>
    <lineage>
        <taxon>Bacteria</taxon>
        <taxon>Pseudomonadati</taxon>
        <taxon>Pseudomonadota</taxon>
        <taxon>Betaproteobacteria</taxon>
        <taxon>Burkholderiales</taxon>
        <taxon>Burkholderiaceae</taxon>
        <taxon>Paraburkholderia</taxon>
    </lineage>
</organism>
<dbReference type="EMBL" id="CADIKL010000055">
    <property type="protein sequence ID" value="CAB3807826.1"/>
    <property type="molecule type" value="Genomic_DNA"/>
</dbReference>
<keyword evidence="2" id="KW-1185">Reference proteome</keyword>
<evidence type="ECO:0000313" key="2">
    <source>
        <dbReference type="Proteomes" id="UP000494119"/>
    </source>
</evidence>
<dbReference type="Proteomes" id="UP000494119">
    <property type="component" value="Unassembled WGS sequence"/>
</dbReference>
<evidence type="ECO:0000313" key="1">
    <source>
        <dbReference type="EMBL" id="CAB3807826.1"/>
    </source>
</evidence>